<protein>
    <submittedName>
        <fullName evidence="1">Uncharacterized protein</fullName>
    </submittedName>
</protein>
<dbReference type="Proteomes" id="UP000218731">
    <property type="component" value="Chromosome 1"/>
</dbReference>
<evidence type="ECO:0000313" key="2">
    <source>
        <dbReference type="Proteomes" id="UP000218731"/>
    </source>
</evidence>
<evidence type="ECO:0000313" key="1">
    <source>
        <dbReference type="EMBL" id="BAW24578.1"/>
    </source>
</evidence>
<accession>A0A1L7NGJ5</accession>
<dbReference type="EMBL" id="AP015029">
    <property type="protein sequence ID" value="BAW24578.1"/>
    <property type="molecule type" value="Genomic_DNA"/>
</dbReference>
<dbReference type="NCBIfam" id="TIGR03749">
    <property type="entry name" value="conj_TIGR03749"/>
    <property type="match status" value="1"/>
</dbReference>
<proteinExistence type="predicted"/>
<dbReference type="InterPro" id="IPR021844">
    <property type="entry name" value="Integr_conj_element_PFL4704"/>
</dbReference>
<gene>
    <name evidence="1" type="ORF">KF715C_ch40050</name>
</gene>
<dbReference type="AlphaFoldDB" id="A0A1L7NGJ5"/>
<name>A0A1L7NGJ5_PSEPU</name>
<sequence>MKHPFRQYLLALLGLLAVTASPISQAVEILRWERMPLAVPLRVGQERIVFIDRNVRVGIPVGVGERLRVQSAGGAVYLRASEPIEPTRLQLQDADTGALILLDIVAEPAKDGEPALEPVRIIEGNATPVRYGDQAIGTDEALAPADGRPGARKPQRETPIPVVLTRFAAQNLYAPLRTVEPLPGVMRVNLRRDLDLGTLMPTLSVRAAALASWRLEDQWVTAVRLSNTGAGWVTLDPRMLQGDFLTVTFQHEALGPRGTPEDTTVLYLVTRGRGLAQSLLPAIYRFDPAVHLPLPKPHSEDSKGDKETHHAQ</sequence>
<dbReference type="Pfam" id="PF11920">
    <property type="entry name" value="DUF3438"/>
    <property type="match status" value="1"/>
</dbReference>
<reference evidence="1 2" key="1">
    <citation type="submission" date="2015-11" db="EMBL/GenBank/DDBJ databases">
        <title>Complete genome sequencing of a biphenyl-degrading bacterium, Pseudomonas putida KF715 (=NBRC110667).</title>
        <authorList>
            <person name="Suenaga H."/>
            <person name="Fujihara N."/>
            <person name="Watanabe T."/>
            <person name="Hirose J."/>
            <person name="Kimura N."/>
            <person name="Yamazoe A."/>
            <person name="Hosoyama A."/>
            <person name="Shimodaira J."/>
            <person name="Furukawa K."/>
        </authorList>
    </citation>
    <scope>NUCLEOTIDE SEQUENCE [LARGE SCALE GENOMIC DNA]</scope>
    <source>
        <strain evidence="1 2">KF715</strain>
    </source>
</reference>
<dbReference type="RefSeq" id="WP_087535328.1">
    <property type="nucleotide sequence ID" value="NZ_AP015029.1"/>
</dbReference>
<organism evidence="1 2">
    <name type="scientific">Pseudomonas putida</name>
    <name type="common">Arthrobacter siderocapsulatus</name>
    <dbReference type="NCBI Taxonomy" id="303"/>
    <lineage>
        <taxon>Bacteria</taxon>
        <taxon>Pseudomonadati</taxon>
        <taxon>Pseudomonadota</taxon>
        <taxon>Gammaproteobacteria</taxon>
        <taxon>Pseudomonadales</taxon>
        <taxon>Pseudomonadaceae</taxon>
        <taxon>Pseudomonas</taxon>
    </lineage>
</organism>